<protein>
    <recommendedName>
        <fullName evidence="4">Geranylgeranyl pyrophosphate synthetase</fullName>
    </recommendedName>
</protein>
<evidence type="ECO:0008006" key="4">
    <source>
        <dbReference type="Google" id="ProtNLM"/>
    </source>
</evidence>
<evidence type="ECO:0000313" key="2">
    <source>
        <dbReference type="EMBL" id="PIL35057.1"/>
    </source>
</evidence>
<accession>A0A2G8SMQ8</accession>
<gene>
    <name evidence="2" type="ORF">GSI_02844</name>
</gene>
<feature type="compositionally biased region" description="Basic and acidic residues" evidence="1">
    <location>
        <begin position="219"/>
        <end position="234"/>
    </location>
</feature>
<dbReference type="Proteomes" id="UP000230002">
    <property type="component" value="Unassembled WGS sequence"/>
</dbReference>
<dbReference type="PANTHER" id="PTHR35179">
    <property type="entry name" value="PROTEIN CBG02620"/>
    <property type="match status" value="1"/>
</dbReference>
<dbReference type="STRING" id="1077348.A0A2G8SMQ8"/>
<dbReference type="EMBL" id="AYKW01000004">
    <property type="protein sequence ID" value="PIL35057.1"/>
    <property type="molecule type" value="Genomic_DNA"/>
</dbReference>
<comment type="caution">
    <text evidence="2">The sequence shown here is derived from an EMBL/GenBank/DDBJ whole genome shotgun (WGS) entry which is preliminary data.</text>
</comment>
<reference evidence="2 3" key="1">
    <citation type="journal article" date="2015" name="Sci. Rep.">
        <title>Chromosome-level genome map provides insights into diverse defense mechanisms in the medicinal fungus Ganoderma sinense.</title>
        <authorList>
            <person name="Zhu Y."/>
            <person name="Xu J."/>
            <person name="Sun C."/>
            <person name="Zhou S."/>
            <person name="Xu H."/>
            <person name="Nelson D.R."/>
            <person name="Qian J."/>
            <person name="Song J."/>
            <person name="Luo H."/>
            <person name="Xiang L."/>
            <person name="Li Y."/>
            <person name="Xu Z."/>
            <person name="Ji A."/>
            <person name="Wang L."/>
            <person name="Lu S."/>
            <person name="Hayward A."/>
            <person name="Sun W."/>
            <person name="Li X."/>
            <person name="Schwartz D.C."/>
            <person name="Wang Y."/>
            <person name="Chen S."/>
        </authorList>
    </citation>
    <scope>NUCLEOTIDE SEQUENCE [LARGE SCALE GENOMIC DNA]</scope>
    <source>
        <strain evidence="2 3">ZZ0214-1</strain>
    </source>
</reference>
<evidence type="ECO:0000313" key="3">
    <source>
        <dbReference type="Proteomes" id="UP000230002"/>
    </source>
</evidence>
<dbReference type="OrthoDB" id="420564at2759"/>
<keyword evidence="3" id="KW-1185">Reference proteome</keyword>
<evidence type="ECO:0000256" key="1">
    <source>
        <dbReference type="SAM" id="MobiDB-lite"/>
    </source>
</evidence>
<sequence>MSYSHYNRTSNNAGYRSGGTRGTRNPPYRTSANIVSLPPDRDLMEGLRSVAIRTISKPHVDVSSGNAIKPENVKYIGSYNWEEKSTPTITVPGSPPEWRGRPFPYRVPFDTDVRFVDQNGYRMDEASCLLPIFRAVDIVAEENADTSLDWGDVDIVTDRNGLRKLMRWLQYTPGPEKEAPKEFRIDLQLGGKKTVLMNRWEKRTRENADPPKSGCGLNFERESTTPTKGCEKSTGHHRIVQQDMGGLKMIVRFEVDACIPGPASESTTSTTRATTERTAATRATSSNVDDLTDMLSGLDVSRGTSTSVMSTISQSADITVIRAGIQRSQSSIVELTTRSARYIDGFDWEEQYPQLLLSSTPHLFLAVHDRGVFQNVIKHQLGTTEFRRVENDSKIQKRFRQLVAVLRTVQSLVKEHGARGRLSLVCRDGRLEVFERTSDQRMVPDSDLERFGV</sequence>
<feature type="compositionally biased region" description="Low complexity" evidence="1">
    <location>
        <begin position="263"/>
        <end position="285"/>
    </location>
</feature>
<feature type="compositionally biased region" description="Polar residues" evidence="1">
    <location>
        <begin position="1"/>
        <end position="14"/>
    </location>
</feature>
<dbReference type="PANTHER" id="PTHR35179:SF2">
    <property type="entry name" value="START DOMAIN-CONTAINING PROTEIN"/>
    <property type="match status" value="1"/>
</dbReference>
<feature type="region of interest" description="Disordered" evidence="1">
    <location>
        <begin position="205"/>
        <end position="236"/>
    </location>
</feature>
<feature type="region of interest" description="Disordered" evidence="1">
    <location>
        <begin position="261"/>
        <end position="285"/>
    </location>
</feature>
<name>A0A2G8SMQ8_9APHY</name>
<organism evidence="2 3">
    <name type="scientific">Ganoderma sinense ZZ0214-1</name>
    <dbReference type="NCBI Taxonomy" id="1077348"/>
    <lineage>
        <taxon>Eukaryota</taxon>
        <taxon>Fungi</taxon>
        <taxon>Dikarya</taxon>
        <taxon>Basidiomycota</taxon>
        <taxon>Agaricomycotina</taxon>
        <taxon>Agaricomycetes</taxon>
        <taxon>Polyporales</taxon>
        <taxon>Polyporaceae</taxon>
        <taxon>Ganoderma</taxon>
    </lineage>
</organism>
<dbReference type="AlphaFoldDB" id="A0A2G8SMQ8"/>
<feature type="region of interest" description="Disordered" evidence="1">
    <location>
        <begin position="1"/>
        <end position="36"/>
    </location>
</feature>
<proteinExistence type="predicted"/>